<dbReference type="PROSITE" id="PS00455">
    <property type="entry name" value="AMP_BINDING"/>
    <property type="match status" value="1"/>
</dbReference>
<dbReference type="GO" id="GO:0016877">
    <property type="term" value="F:ligase activity, forming carbon-sulfur bonds"/>
    <property type="evidence" value="ECO:0007669"/>
    <property type="project" value="UniProtKB-ARBA"/>
</dbReference>
<dbReference type="InterPro" id="IPR050237">
    <property type="entry name" value="ATP-dep_AMP-bd_enzyme"/>
</dbReference>
<dbReference type="InterPro" id="IPR020845">
    <property type="entry name" value="AMP-binding_CS"/>
</dbReference>
<dbReference type="InterPro" id="IPR000873">
    <property type="entry name" value="AMP-dep_synth/lig_dom"/>
</dbReference>
<dbReference type="Pfam" id="PF13193">
    <property type="entry name" value="AMP-binding_C"/>
    <property type="match status" value="1"/>
</dbReference>
<accession>A0A938Y1H3</accession>
<name>A0A938Y1H3_9ACTN</name>
<dbReference type="Gene3D" id="3.30.300.30">
    <property type="match status" value="1"/>
</dbReference>
<dbReference type="PANTHER" id="PTHR43767:SF12">
    <property type="entry name" value="AMP-DEPENDENT SYNTHETASE AND LIGASE"/>
    <property type="match status" value="1"/>
</dbReference>
<organism evidence="3 4">
    <name type="scientific">Nocardioides faecalis</name>
    <dbReference type="NCBI Taxonomy" id="2803858"/>
    <lineage>
        <taxon>Bacteria</taxon>
        <taxon>Bacillati</taxon>
        <taxon>Actinomycetota</taxon>
        <taxon>Actinomycetes</taxon>
        <taxon>Propionibacteriales</taxon>
        <taxon>Nocardioidaceae</taxon>
        <taxon>Nocardioides</taxon>
    </lineage>
</organism>
<dbReference type="Pfam" id="PF00501">
    <property type="entry name" value="AMP-binding"/>
    <property type="match status" value="1"/>
</dbReference>
<reference evidence="3" key="1">
    <citation type="submission" date="2021-01" db="EMBL/GenBank/DDBJ databases">
        <title>Novel species in genus Nocardioides.</title>
        <authorList>
            <person name="Zhang G."/>
        </authorList>
    </citation>
    <scope>NUCLEOTIDE SEQUENCE</scope>
    <source>
        <strain evidence="3">Zg-536</strain>
    </source>
</reference>
<dbReference type="InterPro" id="IPR025110">
    <property type="entry name" value="AMP-bd_C"/>
</dbReference>
<evidence type="ECO:0000259" key="1">
    <source>
        <dbReference type="Pfam" id="PF00501"/>
    </source>
</evidence>
<dbReference type="RefSeq" id="WP_205291483.1">
    <property type="nucleotide sequence ID" value="NZ_CP074406.1"/>
</dbReference>
<feature type="domain" description="AMP-binding enzyme C-terminal" evidence="2">
    <location>
        <begin position="481"/>
        <end position="556"/>
    </location>
</feature>
<dbReference type="PANTHER" id="PTHR43767">
    <property type="entry name" value="LONG-CHAIN-FATTY-ACID--COA LIGASE"/>
    <property type="match status" value="1"/>
</dbReference>
<dbReference type="Gene3D" id="3.40.50.12780">
    <property type="entry name" value="N-terminal domain of ligase-like"/>
    <property type="match status" value="1"/>
</dbReference>
<dbReference type="SUPFAM" id="SSF56801">
    <property type="entry name" value="Acetyl-CoA synthetase-like"/>
    <property type="match status" value="1"/>
</dbReference>
<feature type="domain" description="AMP-dependent synthetase/ligase" evidence="1">
    <location>
        <begin position="33"/>
        <end position="429"/>
    </location>
</feature>
<dbReference type="EMBL" id="JAERTX010000007">
    <property type="protein sequence ID" value="MBM9460171.1"/>
    <property type="molecule type" value="Genomic_DNA"/>
</dbReference>
<protein>
    <submittedName>
        <fullName evidence="3">AMP-binding protein</fullName>
    </submittedName>
</protein>
<dbReference type="AlphaFoldDB" id="A0A938Y1H3"/>
<evidence type="ECO:0000313" key="3">
    <source>
        <dbReference type="EMBL" id="MBM9460171.1"/>
    </source>
</evidence>
<evidence type="ECO:0000259" key="2">
    <source>
        <dbReference type="Pfam" id="PF13193"/>
    </source>
</evidence>
<proteinExistence type="predicted"/>
<comment type="caution">
    <text evidence="3">The sequence shown here is derived from an EMBL/GenBank/DDBJ whole genome shotgun (WGS) entry which is preliminary data.</text>
</comment>
<dbReference type="InterPro" id="IPR045851">
    <property type="entry name" value="AMP-bd_C_sf"/>
</dbReference>
<dbReference type="InterPro" id="IPR042099">
    <property type="entry name" value="ANL_N_sf"/>
</dbReference>
<dbReference type="Proteomes" id="UP000663791">
    <property type="component" value="Unassembled WGS sequence"/>
</dbReference>
<keyword evidence="4" id="KW-1185">Reference proteome</keyword>
<evidence type="ECO:0000313" key="4">
    <source>
        <dbReference type="Proteomes" id="UP000663791"/>
    </source>
</evidence>
<sequence>MQHLGDRPWSVHYGPGVPLEIDIPDEPVTAGLARAAQRWPDRVATDFLGATATYAQTEEAVRRAMGVLHDLGVRAGDRVALVLPNCPSHLVAYHAALRLGAVVVELNPTYSSEELVKLLADSAATHALVWHKAVERVLPARGAGLRAVVSVDVTRDLPRISRVLLRMPVQAARAKRHALLGSVPADVPDWHTLLRGAATDVAEAEVHGDDLALLQYTGGTTGTPKAAMLSHRNLVANLVHGQAWVGFREGEETVYGVLPFFHAFGLTLCLNLPGHIGATLVMFPNFEPETVLTAFRRRPATFMAGVAPMFDRIAAAAEASAKPPTEGLRQVRLGFAGAMPIPPSVVERWERLTGGLLIEGYGMTECAPIALGNPCAPTRRPGTLGVPFPNTEMRVVDIDDHTRDVEPNADGVLRGELLVRGPQVFSGYLNRPDETAHQLLEGGWLRTGDVVEVDATGWTRLVDRVKEMIIVGGFKVYPSAVEDHLRTLTGVADVAVVGVPGAAGDDEVLAAFVLDPDADVPTLEEVRSHGAQLLARYALPRRIEVVEDLPRSQIGKVLRREVQRRFLP</sequence>
<gene>
    <name evidence="3" type="ORF">JK386_09670</name>
</gene>